<dbReference type="Gene3D" id="1.10.1740.10">
    <property type="match status" value="1"/>
</dbReference>
<evidence type="ECO:0000256" key="1">
    <source>
        <dbReference type="ARBA" id="ARBA00010641"/>
    </source>
</evidence>
<dbReference type="InterPro" id="IPR013324">
    <property type="entry name" value="RNA_pol_sigma_r3/r4-like"/>
</dbReference>
<reference evidence="7 8" key="1">
    <citation type="journal article" date="2015" name="Int. Biodeterior. Biodegradation">
        <title>Physiological and genetic screening methods for the isolation of methyl tert-butyl ether-degrading bacteria for bioremediation purposes.</title>
        <authorList>
            <person name="Guisado I.M."/>
            <person name="Purswani J."/>
            <person name="Gonzalez Lopez J."/>
            <person name="Pozo C."/>
        </authorList>
    </citation>
    <scope>NUCLEOTIDE SEQUENCE [LARGE SCALE GENOMIC DNA]</scope>
    <source>
        <strain evidence="7 8">SH7</strain>
    </source>
</reference>
<evidence type="ECO:0000256" key="4">
    <source>
        <dbReference type="ARBA" id="ARBA00023163"/>
    </source>
</evidence>
<dbReference type="InterPro" id="IPR014284">
    <property type="entry name" value="RNA_pol_sigma-70_dom"/>
</dbReference>
<dbReference type="PANTHER" id="PTHR43133:SF57">
    <property type="entry name" value="RNA POLYMERASE SIGMA-70 FACTOR"/>
    <property type="match status" value="1"/>
</dbReference>
<dbReference type="Pfam" id="PF08281">
    <property type="entry name" value="Sigma70_r4_2"/>
    <property type="match status" value="1"/>
</dbReference>
<proteinExistence type="inferred from homology"/>
<dbReference type="GO" id="GO:0016987">
    <property type="term" value="F:sigma factor activity"/>
    <property type="evidence" value="ECO:0007669"/>
    <property type="project" value="UniProtKB-KW"/>
</dbReference>
<dbReference type="SUPFAM" id="SSF88946">
    <property type="entry name" value="Sigma2 domain of RNA polymerase sigma factors"/>
    <property type="match status" value="1"/>
</dbReference>
<dbReference type="InterPro" id="IPR013249">
    <property type="entry name" value="RNA_pol_sigma70_r4_t2"/>
</dbReference>
<comment type="similarity">
    <text evidence="1">Belongs to the sigma-70 factor family. ECF subfamily.</text>
</comment>
<keyword evidence="3" id="KW-0731">Sigma factor</keyword>
<name>A0A0W1B4L7_9BACL</name>
<comment type="caution">
    <text evidence="7">The sequence shown here is derived from an EMBL/GenBank/DDBJ whole genome shotgun (WGS) entry which is preliminary data.</text>
</comment>
<evidence type="ECO:0000259" key="5">
    <source>
        <dbReference type="Pfam" id="PF04542"/>
    </source>
</evidence>
<dbReference type="InterPro" id="IPR036388">
    <property type="entry name" value="WH-like_DNA-bd_sf"/>
</dbReference>
<feature type="domain" description="RNA polymerase sigma factor 70 region 4 type 2" evidence="6">
    <location>
        <begin position="127"/>
        <end position="178"/>
    </location>
</feature>
<feature type="domain" description="RNA polymerase sigma-70 region 2" evidence="5">
    <location>
        <begin position="29"/>
        <end position="97"/>
    </location>
</feature>
<dbReference type="RefSeq" id="WP_060621598.1">
    <property type="nucleotide sequence ID" value="NZ_LCZJ02000012.1"/>
</dbReference>
<organism evidence="7 8">
    <name type="scientific">Paenibacillus etheri</name>
    <dbReference type="NCBI Taxonomy" id="1306852"/>
    <lineage>
        <taxon>Bacteria</taxon>
        <taxon>Bacillati</taxon>
        <taxon>Bacillota</taxon>
        <taxon>Bacilli</taxon>
        <taxon>Bacillales</taxon>
        <taxon>Paenibacillaceae</taxon>
        <taxon>Paenibacillus</taxon>
    </lineage>
</organism>
<dbReference type="GO" id="GO:0006352">
    <property type="term" value="P:DNA-templated transcription initiation"/>
    <property type="evidence" value="ECO:0007669"/>
    <property type="project" value="InterPro"/>
</dbReference>
<keyword evidence="8" id="KW-1185">Reference proteome</keyword>
<keyword evidence="2" id="KW-0805">Transcription regulation</keyword>
<evidence type="ECO:0000256" key="2">
    <source>
        <dbReference type="ARBA" id="ARBA00023015"/>
    </source>
</evidence>
<evidence type="ECO:0000313" key="7">
    <source>
        <dbReference type="EMBL" id="KTD88495.1"/>
    </source>
</evidence>
<dbReference type="CDD" id="cd06171">
    <property type="entry name" value="Sigma70_r4"/>
    <property type="match status" value="1"/>
</dbReference>
<evidence type="ECO:0000313" key="8">
    <source>
        <dbReference type="Proteomes" id="UP000054709"/>
    </source>
</evidence>
<dbReference type="Gene3D" id="1.10.10.10">
    <property type="entry name" value="Winged helix-like DNA-binding domain superfamily/Winged helix DNA-binding domain"/>
    <property type="match status" value="1"/>
</dbReference>
<evidence type="ECO:0000256" key="3">
    <source>
        <dbReference type="ARBA" id="ARBA00023082"/>
    </source>
</evidence>
<dbReference type="SUPFAM" id="SSF88659">
    <property type="entry name" value="Sigma3 and sigma4 domains of RNA polymerase sigma factors"/>
    <property type="match status" value="1"/>
</dbReference>
<dbReference type="InterPro" id="IPR013325">
    <property type="entry name" value="RNA_pol_sigma_r2"/>
</dbReference>
<accession>A0A0W1B4L7</accession>
<dbReference type="OrthoDB" id="9784984at2"/>
<dbReference type="GO" id="GO:0003677">
    <property type="term" value="F:DNA binding"/>
    <property type="evidence" value="ECO:0007669"/>
    <property type="project" value="InterPro"/>
</dbReference>
<dbReference type="Pfam" id="PF04542">
    <property type="entry name" value="Sigma70_r2"/>
    <property type="match status" value="1"/>
</dbReference>
<keyword evidence="4" id="KW-0804">Transcription</keyword>
<dbReference type="InterPro" id="IPR039425">
    <property type="entry name" value="RNA_pol_sigma-70-like"/>
</dbReference>
<dbReference type="EMBL" id="LCZJ02000012">
    <property type="protein sequence ID" value="KTD88495.1"/>
    <property type="molecule type" value="Genomic_DNA"/>
</dbReference>
<evidence type="ECO:0000259" key="6">
    <source>
        <dbReference type="Pfam" id="PF08281"/>
    </source>
</evidence>
<protein>
    <submittedName>
        <fullName evidence="7">RNA polymerase subunit sigma-24</fullName>
    </submittedName>
</protein>
<dbReference type="AlphaFoldDB" id="A0A0W1B4L7"/>
<dbReference type="PANTHER" id="PTHR43133">
    <property type="entry name" value="RNA POLYMERASE ECF-TYPE SIGMA FACTO"/>
    <property type="match status" value="1"/>
</dbReference>
<gene>
    <name evidence="7" type="ORF">UQ64_04010</name>
</gene>
<dbReference type="NCBIfam" id="TIGR02937">
    <property type="entry name" value="sigma70-ECF"/>
    <property type="match status" value="1"/>
</dbReference>
<dbReference type="InterPro" id="IPR007627">
    <property type="entry name" value="RNA_pol_sigma70_r2"/>
</dbReference>
<dbReference type="Proteomes" id="UP000054709">
    <property type="component" value="Unassembled WGS sequence"/>
</dbReference>
<sequence>MQERALPHPFVKEKILEKTDIDALFTTVFETFYKRIFNYIAYRVSSLHTAEDLTSLVFEKTLAKLATYSQEKAPLEVWLFAIARNVVNDHYRSLKRRSFFSLDAVKELVSTRKEPESLILQGERNGKLNEALNTLSSRERNIVALKFGANLKNTEIAQLTGITEGNIGIILYRTMKKLKTEIGSVEQL</sequence>